<proteinExistence type="predicted"/>
<keyword evidence="2" id="KW-0472">Membrane</keyword>
<name>A0ABX8R2N9_9ACTN</name>
<reference evidence="3" key="1">
    <citation type="submission" date="2020-07" db="EMBL/GenBank/DDBJ databases">
        <authorList>
            <person name="Tarantini F.S."/>
            <person name="Hong K.W."/>
            <person name="Chan K.G."/>
        </authorList>
    </citation>
    <scope>NUCLEOTIDE SEQUENCE</scope>
    <source>
        <strain evidence="3">32-07</strain>
    </source>
</reference>
<evidence type="ECO:0008006" key="5">
    <source>
        <dbReference type="Google" id="ProtNLM"/>
    </source>
</evidence>
<feature type="transmembrane region" description="Helical" evidence="2">
    <location>
        <begin position="347"/>
        <end position="368"/>
    </location>
</feature>
<evidence type="ECO:0000256" key="2">
    <source>
        <dbReference type="SAM" id="Phobius"/>
    </source>
</evidence>
<feature type="compositionally biased region" description="Pro residues" evidence="1">
    <location>
        <begin position="48"/>
        <end position="59"/>
    </location>
</feature>
<feature type="compositionally biased region" description="Pro residues" evidence="1">
    <location>
        <begin position="273"/>
        <end position="282"/>
    </location>
</feature>
<protein>
    <recommendedName>
        <fullName evidence="5">Exo-alpha-sialidase</fullName>
    </recommendedName>
</protein>
<dbReference type="RefSeq" id="WP_231329656.1">
    <property type="nucleotide sequence ID" value="NZ_CP059572.1"/>
</dbReference>
<keyword evidence="2" id="KW-0812">Transmembrane</keyword>
<keyword evidence="2" id="KW-1133">Transmembrane helix</keyword>
<feature type="region of interest" description="Disordered" evidence="1">
    <location>
        <begin position="1"/>
        <end position="344"/>
    </location>
</feature>
<dbReference type="PANTHER" id="PTHR24216">
    <property type="entry name" value="PAXILLIN-RELATED"/>
    <property type="match status" value="1"/>
</dbReference>
<sequence>MTSPKTPDTPDDETGRDGTPAEPSDGFAPPPPPQWLDEGPATGADLLPEPPALPAPAPEAKPEPKTVVDLAPGTVAEAASKAGSKTAPKPVPKTEAEATSEDDTAGAHDKTLSDAADGAAMQTQVFQQKPEPEPEPEASAPPAPVSAPPETSTDLPVLPPFPHAQDTPEPEPEAEAEAEASAPPAPVSAPPETSTDLPVLPPFPYAQDIPDATQVDTPAIPPARPAPPPAPPQAQPPAAASAPPPFPYAQEVPGAPAPPAPEPFPYAQEIPGTPKPSAPEPFPWAQEIPDSPRRSPSAAEPFPYAQEIPDNPREAAQAVPLAPPPAIDEPWRSPAGKTKRKRSKKPLLIGVAGLAVAALLAAGGFYAVTSLGGDDDSGGGGGARLAGAAFPVDGAARTDGRDQELTGVAAVGSTVVAVGGESDAQGSRGVFLVSGDGGRTFKAAGQRGPDGGAARPGDVPQAVGGSSGGWVAIGTRTGGGVVWTSEDGRDWRREPDAVGNVFGAGNRVRRIVATGGGFLAIGDTSAKGDFSDATPAVWLSADGRRWEPRAGGQIGLQVRGRFSLVEAAASGDVILLEGLITPAPKKPSYRRVWRSDDGGRTWSASDVPVPRGSRGLIVGGGEGGFLALREIRAGGRSYGQAFTSRDGAAWRRSGRLVTGGYQRTSQIVGDGRGFAAVVVRGRDVLLSRTSDGAAWKDAGAAEVKPEREFRDAALAGAQTIVVGREPGGGDMDPMLGVFDAGGTAVPVDLTKVPGAVRPDHTVQAVGATGDLAVAVGSASGDAAAWTSKDGGTWKPAQGLGAAFTRPGPQQLLDVTGGKAGWLAVGYDQAVPRRALVVTSADGATWQAADSAAPFRATRDGLPVTAAAASGPGGYVIVGTAGYSAVTWSSADLETWERGRSGGANALEGRKDASRWMLDVTSGAAGYTAVGGTRDAKGNRPSVWTSANGGQWTLRTLPLPGGVTEGHLTHVAARGTTLVAAGIGATPRGLVWLGYVSSDAGRAWRPLPAPGGTAEVTVTSLTATPKGFAATGTTVRQGAADVVSWTSADGTSWSGTAPGGTGLGGDGDQQITGLAAFKNSLLGVGRSTDVTGDQPVLWTRPVP</sequence>
<dbReference type="SUPFAM" id="SSF110296">
    <property type="entry name" value="Oligoxyloglucan reducing end-specific cellobiohydrolase"/>
    <property type="match status" value="1"/>
</dbReference>
<organism evidence="3 4">
    <name type="scientific">Actinomadura graeca</name>
    <dbReference type="NCBI Taxonomy" id="2750812"/>
    <lineage>
        <taxon>Bacteria</taxon>
        <taxon>Bacillati</taxon>
        <taxon>Actinomycetota</taxon>
        <taxon>Actinomycetes</taxon>
        <taxon>Streptosporangiales</taxon>
        <taxon>Thermomonosporaceae</taxon>
        <taxon>Actinomadura</taxon>
    </lineage>
</organism>
<feature type="region of interest" description="Disordered" evidence="1">
    <location>
        <begin position="445"/>
        <end position="468"/>
    </location>
</feature>
<evidence type="ECO:0000313" key="4">
    <source>
        <dbReference type="Proteomes" id="UP001049518"/>
    </source>
</evidence>
<dbReference type="InterPro" id="IPR036278">
    <property type="entry name" value="Sialidase_sf"/>
</dbReference>
<accession>A0ABX8R2N9</accession>
<dbReference type="Proteomes" id="UP001049518">
    <property type="component" value="Chromosome"/>
</dbReference>
<dbReference type="SUPFAM" id="SSF50939">
    <property type="entry name" value="Sialidases"/>
    <property type="match status" value="1"/>
</dbReference>
<dbReference type="PANTHER" id="PTHR24216:SF65">
    <property type="entry name" value="PAXILLIN-LIKE PROTEIN 1"/>
    <property type="match status" value="1"/>
</dbReference>
<feature type="compositionally biased region" description="Acidic residues" evidence="1">
    <location>
        <begin position="168"/>
        <end position="178"/>
    </location>
</feature>
<feature type="compositionally biased region" description="Pro residues" evidence="1">
    <location>
        <begin position="255"/>
        <end position="264"/>
    </location>
</feature>
<feature type="compositionally biased region" description="Pro residues" evidence="1">
    <location>
        <begin position="219"/>
        <end position="235"/>
    </location>
</feature>
<gene>
    <name evidence="3" type="ORF">AGRA3207_005203</name>
</gene>
<dbReference type="EMBL" id="CP059572">
    <property type="protein sequence ID" value="QXJ23967.1"/>
    <property type="molecule type" value="Genomic_DNA"/>
</dbReference>
<evidence type="ECO:0000313" key="3">
    <source>
        <dbReference type="EMBL" id="QXJ23967.1"/>
    </source>
</evidence>
<evidence type="ECO:0000256" key="1">
    <source>
        <dbReference type="SAM" id="MobiDB-lite"/>
    </source>
</evidence>
<keyword evidence="4" id="KW-1185">Reference proteome</keyword>